<dbReference type="InterPro" id="IPR011263">
    <property type="entry name" value="DNA-dir_RNA_pol_RpoA/D/Rpb3"/>
</dbReference>
<keyword evidence="2" id="KW-0804">Transcription</keyword>
<dbReference type="Gene3D" id="2.170.120.12">
    <property type="entry name" value="DNA-directed RNA polymerase, insert domain"/>
    <property type="match status" value="1"/>
</dbReference>
<dbReference type="Pfam" id="PF01193">
    <property type="entry name" value="RNA_pol_L"/>
    <property type="match status" value="1"/>
</dbReference>
<organism evidence="4">
    <name type="scientific">viral metagenome</name>
    <dbReference type="NCBI Taxonomy" id="1070528"/>
    <lineage>
        <taxon>unclassified sequences</taxon>
        <taxon>metagenomes</taxon>
        <taxon>organismal metagenomes</taxon>
    </lineage>
</organism>
<feature type="domain" description="DNA-directed RNA polymerase RpoA/D/Rpb3-type" evidence="3">
    <location>
        <begin position="25"/>
        <end position="278"/>
    </location>
</feature>
<dbReference type="EMBL" id="MN738900">
    <property type="protein sequence ID" value="QHT30448.1"/>
    <property type="molecule type" value="Genomic_DNA"/>
</dbReference>
<dbReference type="SMART" id="SM00662">
    <property type="entry name" value="RPOLD"/>
    <property type="match status" value="1"/>
</dbReference>
<evidence type="ECO:0000313" key="4">
    <source>
        <dbReference type="EMBL" id="QHT30448.1"/>
    </source>
</evidence>
<sequence>MSAEIVKNPKADSHLISFKGEENGILTVIVDGVNVSYINAIRRTILSDIPTLVFNCFPHDKNDADIHINTSRLNNEILKQRLMCIPVHISDLDLPYKELVVEINLKNESENTIDVTTEHFKIKNTTTGKHLQDSAVRKIFPPCPITGDFILFARLRPQVSTIAPGEELSISAKMSMHTAAEDGAFNVASTSAYKFTPDKIKQDDAWQSKMAEISAEEKENPEVIALLQQNWYNHEGLRYFKKDSFEFKVETLGVFTNENLIKKACEILIEKLTKVGQKAIGDLPVEKSVSTIENAVDVRLDGLGYTVGKIIEYVLNKNYYQGEKVKTLSYVGFRKNHPHDEHSIIRMGFMVDPFEEEQIPLINAGKGLIRNACDDAIIVLAGIMEEFN</sequence>
<dbReference type="PANTHER" id="PTHR11800:SF2">
    <property type="entry name" value="DNA-DIRECTED RNA POLYMERASE II SUBUNIT RPB3"/>
    <property type="match status" value="1"/>
</dbReference>
<protein>
    <recommendedName>
        <fullName evidence="3">DNA-directed RNA polymerase RpoA/D/Rpb3-type domain-containing protein</fullName>
    </recommendedName>
</protein>
<dbReference type="GO" id="GO:0006351">
    <property type="term" value="P:DNA-templated transcription"/>
    <property type="evidence" value="ECO:0007669"/>
    <property type="project" value="InterPro"/>
</dbReference>
<evidence type="ECO:0000256" key="1">
    <source>
        <dbReference type="ARBA" id="ARBA00022478"/>
    </source>
</evidence>
<dbReference type="GO" id="GO:0000428">
    <property type="term" value="C:DNA-directed RNA polymerase complex"/>
    <property type="evidence" value="ECO:0007669"/>
    <property type="project" value="UniProtKB-KW"/>
</dbReference>
<dbReference type="InterPro" id="IPR036643">
    <property type="entry name" value="RNApol_insert_sf"/>
</dbReference>
<evidence type="ECO:0000259" key="3">
    <source>
        <dbReference type="SMART" id="SM00662"/>
    </source>
</evidence>
<accession>A0A6C0EN68</accession>
<dbReference type="GO" id="GO:0003899">
    <property type="term" value="F:DNA-directed RNA polymerase activity"/>
    <property type="evidence" value="ECO:0007669"/>
    <property type="project" value="InterPro"/>
</dbReference>
<proteinExistence type="predicted"/>
<name>A0A6C0EN68_9ZZZZ</name>
<dbReference type="PANTHER" id="PTHR11800">
    <property type="entry name" value="DNA-DIRECTED RNA POLYMERASE"/>
    <property type="match status" value="1"/>
</dbReference>
<dbReference type="InterPro" id="IPR036603">
    <property type="entry name" value="RBP11-like"/>
</dbReference>
<reference evidence="4" key="1">
    <citation type="journal article" date="2020" name="Nature">
        <title>Giant virus diversity and host interactions through global metagenomics.</title>
        <authorList>
            <person name="Schulz F."/>
            <person name="Roux S."/>
            <person name="Paez-Espino D."/>
            <person name="Jungbluth S."/>
            <person name="Walsh D.A."/>
            <person name="Denef V.J."/>
            <person name="McMahon K.D."/>
            <person name="Konstantinidis K.T."/>
            <person name="Eloe-Fadrosh E.A."/>
            <person name="Kyrpides N.C."/>
            <person name="Woyke T."/>
        </authorList>
    </citation>
    <scope>NUCLEOTIDE SEQUENCE</scope>
    <source>
        <strain evidence="4">GVMAG-M-3300009149-34</strain>
    </source>
</reference>
<dbReference type="AlphaFoldDB" id="A0A6C0EN68"/>
<dbReference type="InterPro" id="IPR050518">
    <property type="entry name" value="Rpo3/RPB3_RNA_Pol_subunit"/>
</dbReference>
<dbReference type="Gene3D" id="3.30.1360.10">
    <property type="entry name" value="RNA polymerase, RBP11-like subunit"/>
    <property type="match status" value="2"/>
</dbReference>
<dbReference type="SUPFAM" id="SSF55257">
    <property type="entry name" value="RBP11-like subunits of RNA polymerase"/>
    <property type="match status" value="1"/>
</dbReference>
<dbReference type="GO" id="GO:0046983">
    <property type="term" value="F:protein dimerization activity"/>
    <property type="evidence" value="ECO:0007669"/>
    <property type="project" value="InterPro"/>
</dbReference>
<evidence type="ECO:0000256" key="2">
    <source>
        <dbReference type="ARBA" id="ARBA00023163"/>
    </source>
</evidence>
<keyword evidence="1" id="KW-0240">DNA-directed RNA polymerase</keyword>